<dbReference type="STRING" id="542832.A0A3M6VGE6"/>
<dbReference type="SUPFAM" id="SSF51735">
    <property type="entry name" value="NAD(P)-binding Rossmann-fold domains"/>
    <property type="match status" value="2"/>
</dbReference>
<evidence type="ECO:0000256" key="1">
    <source>
        <dbReference type="ARBA" id="ARBA00010928"/>
    </source>
</evidence>
<feature type="domain" description="GFO/IDH/MocA-like oxidoreductase" evidence="4">
    <location>
        <begin position="494"/>
        <end position="613"/>
    </location>
</feature>
<gene>
    <name evidence="5" type="ORF">DD238_002651</name>
</gene>
<comment type="similarity">
    <text evidence="1">Belongs to the Gfo/Idh/MocA family.</text>
</comment>
<dbReference type="FunFam" id="3.30.360.10:FF:000023">
    <property type="entry name" value="Inositol 2-dehydrogenase"/>
    <property type="match status" value="2"/>
</dbReference>
<dbReference type="EMBL" id="QLLG01000252">
    <property type="protein sequence ID" value="RMX65372.1"/>
    <property type="molecule type" value="Genomic_DNA"/>
</dbReference>
<accession>A0A3M6VGE6</accession>
<feature type="domain" description="GFO/IDH/MocA-like oxidoreductase" evidence="4">
    <location>
        <begin position="161"/>
        <end position="280"/>
    </location>
</feature>
<evidence type="ECO:0000259" key="4">
    <source>
        <dbReference type="Pfam" id="PF22725"/>
    </source>
</evidence>
<dbReference type="VEuPathDB" id="FungiDB:DD237_004206"/>
<dbReference type="PANTHER" id="PTHR42840:SF3">
    <property type="entry name" value="BINDING ROSSMANN FOLD OXIDOREDUCTASE, PUTATIVE (AFU_ORTHOLOGUE AFUA_2G10240)-RELATED"/>
    <property type="match status" value="1"/>
</dbReference>
<dbReference type="AlphaFoldDB" id="A0A3M6VGE6"/>
<dbReference type="GO" id="GO:0006740">
    <property type="term" value="P:NADPH regeneration"/>
    <property type="evidence" value="ECO:0007669"/>
    <property type="project" value="TreeGrafter"/>
</dbReference>
<dbReference type="GO" id="GO:0000166">
    <property type="term" value="F:nucleotide binding"/>
    <property type="evidence" value="ECO:0007669"/>
    <property type="project" value="InterPro"/>
</dbReference>
<dbReference type="SUPFAM" id="SSF55347">
    <property type="entry name" value="Glyceraldehyde-3-phosphate dehydrogenase-like, C-terminal domain"/>
    <property type="match status" value="2"/>
</dbReference>
<dbReference type="InterPro" id="IPR036291">
    <property type="entry name" value="NAD(P)-bd_dom_sf"/>
</dbReference>
<evidence type="ECO:0000313" key="6">
    <source>
        <dbReference type="Proteomes" id="UP000282087"/>
    </source>
</evidence>
<keyword evidence="2" id="KW-0560">Oxidoreductase</keyword>
<comment type="caution">
    <text evidence="5">The sequence shown here is derived from an EMBL/GenBank/DDBJ whole genome shotgun (WGS) entry which is preliminary data.</text>
</comment>
<name>A0A3M6VGE6_9STRA</name>
<proteinExistence type="inferred from homology"/>
<dbReference type="InterPro" id="IPR055170">
    <property type="entry name" value="GFO_IDH_MocA-like_dom"/>
</dbReference>
<evidence type="ECO:0008006" key="7">
    <source>
        <dbReference type="Google" id="ProtNLM"/>
    </source>
</evidence>
<dbReference type="GO" id="GO:0016491">
    <property type="term" value="F:oxidoreductase activity"/>
    <property type="evidence" value="ECO:0007669"/>
    <property type="project" value="UniProtKB-KW"/>
</dbReference>
<protein>
    <recommendedName>
        <fullName evidence="7">Gfo/Idh/MocA-like oxidoreductase N-terminal domain-containing protein</fullName>
    </recommendedName>
</protein>
<dbReference type="InterPro" id="IPR000683">
    <property type="entry name" value="Gfo/Idh/MocA-like_OxRdtase_N"/>
</dbReference>
<dbReference type="Proteomes" id="UP000282087">
    <property type="component" value="Unassembled WGS sequence"/>
</dbReference>
<dbReference type="NCBIfam" id="TIGR04380">
    <property type="entry name" value="myo_inos_iolG"/>
    <property type="match status" value="2"/>
</dbReference>
<dbReference type="GO" id="GO:0005737">
    <property type="term" value="C:cytoplasm"/>
    <property type="evidence" value="ECO:0007669"/>
    <property type="project" value="TreeGrafter"/>
</dbReference>
<dbReference type="InterPro" id="IPR030827">
    <property type="entry name" value="Myo_inos_IolG"/>
</dbReference>
<evidence type="ECO:0000313" key="5">
    <source>
        <dbReference type="EMBL" id="RMX65372.1"/>
    </source>
</evidence>
<evidence type="ECO:0000259" key="3">
    <source>
        <dbReference type="Pfam" id="PF01408"/>
    </source>
</evidence>
<feature type="domain" description="Gfo/Idh/MocA-like oxidoreductase N-terminal" evidence="3">
    <location>
        <begin position="31"/>
        <end position="153"/>
    </location>
</feature>
<dbReference type="PANTHER" id="PTHR42840">
    <property type="entry name" value="NAD(P)-BINDING ROSSMANN-FOLD SUPERFAMILY PROTEIN-RELATED"/>
    <property type="match status" value="1"/>
</dbReference>
<dbReference type="Pfam" id="PF01408">
    <property type="entry name" value="GFO_IDH_MocA"/>
    <property type="match status" value="2"/>
</dbReference>
<dbReference type="Gene3D" id="3.40.50.720">
    <property type="entry name" value="NAD(P)-binding Rossmann-like Domain"/>
    <property type="match status" value="2"/>
</dbReference>
<dbReference type="Pfam" id="PF22725">
    <property type="entry name" value="GFO_IDH_MocA_C3"/>
    <property type="match status" value="2"/>
</dbReference>
<feature type="domain" description="Gfo/Idh/MocA-like oxidoreductase N-terminal" evidence="3">
    <location>
        <begin position="370"/>
        <end position="486"/>
    </location>
</feature>
<organism evidence="5 6">
    <name type="scientific">Peronospora effusa</name>
    <dbReference type="NCBI Taxonomy" id="542832"/>
    <lineage>
        <taxon>Eukaryota</taxon>
        <taxon>Sar</taxon>
        <taxon>Stramenopiles</taxon>
        <taxon>Oomycota</taxon>
        <taxon>Peronosporomycetes</taxon>
        <taxon>Peronosporales</taxon>
        <taxon>Peronosporaceae</taxon>
        <taxon>Peronospora</taxon>
    </lineage>
</organism>
<dbReference type="Gene3D" id="3.30.360.10">
    <property type="entry name" value="Dihydrodipicolinate Reductase, domain 2"/>
    <property type="match status" value="2"/>
</dbReference>
<keyword evidence="6" id="KW-1185">Reference proteome</keyword>
<sequence>MSSLLHQSHSLDLRCSSVRSMTSSVVSNRPLRVGIVGAGRIGQVHAQCIQRTSAVVHFIQLPTRESEPYRAEKIAKKYGIPNWTNDASQVLSHPAIDAVVICSPTDKHAEQIIEAAKNKKHIFCEKPVDLELDAVNKAIKATEDAGVKLMIGFNRRFDANFVRIKRVIDHDEIGKVNMLRITSRDPGPPSISYIKSSGGLFRDMTIHDFDMARFLIGDEVDEVYAMAQSVNPDIAAAGDIDTAVVLLKFRNGVICYIENSREAAYGYDQRVEVLGSKGSVACDNKHSNQVVVSTKENVRRDLPLHFFLERYMDAYVAEMEAFIRVCTTNGASVPVSGADGREALLLALASNKSLAENRPVKVDELRPLCVGLVGAGRIGKVHAQSLQRAGATIAMIADPFDNVAETVAAQFGIPRWTKDASELFCDPEIDAVVICSPTALHASQIVEAAKNKKQIFCEKPVDLELVAVNKAIKATDDAGVKLMIGFNRRFDANFVRIKQVLDHDEIGKVNMLRITSRDPGPPSISYIKSSGGLFRDMTIHDFDMARFLIGDEVVEVYAMAQSVNADIAAAGDIDTAVVLLKFRNGVICYIENSREAAYGYDQRVEVLGSKGSVACDNKHSNQVVVSTNENVRRDLPLHFFLERYMDAYVAEMEAFIQVCTTNGASVPVSGADGREALLLALAANKSLAENRPVKVDELRQLS</sequence>
<reference evidence="5 6" key="1">
    <citation type="submission" date="2018-06" db="EMBL/GenBank/DDBJ databases">
        <title>Comparative genomics of downy mildews reveals potential adaptations to biotrophy.</title>
        <authorList>
            <person name="Fletcher K."/>
            <person name="Klosterman S.J."/>
            <person name="Derevnina L."/>
            <person name="Martin F."/>
            <person name="Koike S."/>
            <person name="Reyes Chin-Wo S."/>
            <person name="Mou B."/>
            <person name="Michelmore R."/>
        </authorList>
    </citation>
    <scope>NUCLEOTIDE SEQUENCE [LARGE SCALE GENOMIC DNA]</scope>
    <source>
        <strain evidence="5 6">R14</strain>
    </source>
</reference>
<evidence type="ECO:0000256" key="2">
    <source>
        <dbReference type="ARBA" id="ARBA00023002"/>
    </source>
</evidence>